<keyword evidence="2" id="KW-1133">Transmembrane helix</keyword>
<evidence type="ECO:0000256" key="1">
    <source>
        <dbReference type="SAM" id="MobiDB-lite"/>
    </source>
</evidence>
<dbReference type="EMBL" id="KE747841">
    <property type="protein sequence ID" value="RMZ73733.1"/>
    <property type="molecule type" value="Genomic_DNA"/>
</dbReference>
<feature type="region of interest" description="Disordered" evidence="1">
    <location>
        <begin position="687"/>
        <end position="708"/>
    </location>
</feature>
<organism evidence="3 4">
    <name type="scientific">Pyrenophora seminiperda CCB06</name>
    <dbReference type="NCBI Taxonomy" id="1302712"/>
    <lineage>
        <taxon>Eukaryota</taxon>
        <taxon>Fungi</taxon>
        <taxon>Dikarya</taxon>
        <taxon>Ascomycota</taxon>
        <taxon>Pezizomycotina</taxon>
        <taxon>Dothideomycetes</taxon>
        <taxon>Pleosporomycetidae</taxon>
        <taxon>Pleosporales</taxon>
        <taxon>Pleosporineae</taxon>
        <taxon>Pleosporaceae</taxon>
        <taxon>Pyrenophora</taxon>
    </lineage>
</organism>
<feature type="transmembrane region" description="Helical" evidence="2">
    <location>
        <begin position="1684"/>
        <end position="1704"/>
    </location>
</feature>
<evidence type="ECO:0000256" key="2">
    <source>
        <dbReference type="SAM" id="Phobius"/>
    </source>
</evidence>
<reference evidence="3 4" key="1">
    <citation type="journal article" date="2014" name="PLoS ONE">
        <title>De novo Genome Assembly of the Fungal Plant Pathogen Pyrenophora semeniperda.</title>
        <authorList>
            <person name="Soliai M.M."/>
            <person name="Meyer S.E."/>
            <person name="Udall J.A."/>
            <person name="Elzinga D.E."/>
            <person name="Hermansen R.A."/>
            <person name="Bodily P.M."/>
            <person name="Hart A.A."/>
            <person name="Coleman C.E."/>
        </authorList>
    </citation>
    <scope>NUCLEOTIDE SEQUENCE [LARGE SCALE GENOMIC DNA]</scope>
    <source>
        <strain evidence="3 4">CCB06</strain>
        <tissue evidence="3">Mycelium</tissue>
    </source>
</reference>
<sequence length="1881" mass="201639">MAPNSSHLSDARYGYDLVVSTTQESINAGLLQYLQNTSSTQPYQYLFFAVDDKGTPSVRLTLNEILAQTGNMNPFDIPSGTSTTDPRIEKLFDIRFGCGIRLRAGIPSGLVQTVPGKGPQIKLPAPIVTLGNSANNVSFNMYCSDVTVISFTPPGGWTKEGTWIWYSQPSGTPWYVTTRTDLVSKNLDKSLDTPYFRNHPEEREQLLARLNNLSGSAFSLQQLLFNLDSAVAQTTPKFVGVNDAQAEYLLGTGFIALWSAQAEEQGLPLIGVTAVAQTPDGSPLRLTGLERYVSTVVDPATGVSIENPSPLEMSATTLNYLCATNGRRLPGASSFSWNWIDPQEISQSSGVMAVKRDVIAAYLIDQMLPQARKSCIEPWTKVEAKDIVGTVHYSWKFRRNQEPTVTYTPNGAIVATLSYSKEARASDSMALTYGELNVTSTYTCSIVLGTWKFLSQTYGQPHEITITQNLKISVYCRWADSGASANAVDKTLSDVYVVSVDSNGNLNTAPHPDPNKHIETDKSESGSASGIINWFTGVNDIIDDVRDKSGDFLKASIYPIPFDQLKSFVFPGARVFSYKTASFSDYQDLVSLITYVNPTDDQFGRTAAIMAASPVTPEKTIQIDEVPPMAVAIEEARAKGMLGPVLAVHQDVQHARKASPSTTTEGSGVEPYLVESDAQGFTIAAAEPAEKVNGTSRPSPLAATASVPTPRGSLGGKFQVSSITEMMLNYVQGQLVDPTGEFRALQMANGTPLLFAINASKALNVFREVLGESQTGWVVDDISSAIVEKAFGTGVTVEAFGVNQSVMDEGTIALGMAVRKGGSDTLFLSLSNAPDPTSSWVSNPSWRAFPFDAPTGPHPVQITKIFFSETDQGNQYIMVDILQDPSSSLKATARYIVDPSSITTHWIPHTLPFDVEQGTYSSCIGRVANGFIDGIYTAGTVQGAPQLAYVPMFNLFGNAAPMPTRLTLPGQTPATAIASMRNIDKFSALYGTTDLYAIGKSTLYRWAANEQLNDGTAGKPIMTDDLLSGTDSLTAMTHDGIVTLFGKNGSNTVYYASCPVLKLADPQAWSIPVPVLSNVERIASFCNVRDGGNTVFAAGGNRIQRVIQATNTESKIWQGQPITLSAPPQQKALSFKSYTTTIKVTDADGMLSPGAQLTLTTPSRTPVYIEGLYYILSPVSVVLKTNNAGQITIIQATESIIGAVITATVEGATSIVNPMEQSFAKLSALTDRAALRQAQFTTNTIAGGVSGTQQTAPLISPCVTNEDLDSTADCIRKLKEAYGSTNTMSVSSTASDVIGKASATARTATFDLGDAIRMAAGDLFNWLRTGVERVIQVIKDAASGIWQFVVKIAGKAYHAILDSVDAIVGALEWVFNQIKTALEDLIRFLEILFQWDDIKRTKQIMHNMIRFYLKNSIEGIKAVQSKFDASIAGAQMAVAEWSGMENWNSLGDSAAKPPSGNAMNPTKDHTPSSQMMANHFQNNAHSMTVRGQLPEPSLVQNLLDDLMTAIAAEGKVFQETYNQLKALASDFLKLSLTDILKRLAEILTETVLGTTQVIVDALFNVIYHLSSSAIDLLDTKIHIPILSDILNAIGVPDISFLDLITWIGATGITVIYELANDGNAPFPDDAASKALINARNWSEFAAVLKPNFSPPVTARAAAMDVSGASLGSGLVRISESVGTLIYSSGHALAGFVAFTGNFLFFAEAMDPSPDNVFGIPSAVIGVIGAVAAAGADALVAKMPLENEAVDWIGKGTSALTIASKLIFSGFVQDRLDAGGKLSFLKVDDNRKAGAIVNSCLVFPALFCTCFHFYELSQKPAGKERSCAIIGETSQMVSHFGQLAYTTAVLDPDPATRVIPAGVMAGCNIVLCGLETGAALVL</sequence>
<gene>
    <name evidence="3" type="ORF">GMOD_00009493</name>
</gene>
<protein>
    <submittedName>
        <fullName evidence="3">Gamma-glutamyltranspeptidase periplasmic</fullName>
    </submittedName>
</protein>
<feature type="transmembrane region" description="Helical" evidence="2">
    <location>
        <begin position="1716"/>
        <end position="1739"/>
    </location>
</feature>
<evidence type="ECO:0000313" key="3">
    <source>
        <dbReference type="EMBL" id="RMZ73733.1"/>
    </source>
</evidence>
<name>A0A3M7MGW1_9PLEO</name>
<keyword evidence="4" id="KW-1185">Reference proteome</keyword>
<dbReference type="OrthoDB" id="3235083at2759"/>
<proteinExistence type="predicted"/>
<keyword evidence="2" id="KW-0472">Membrane</keyword>
<dbReference type="Proteomes" id="UP000265663">
    <property type="component" value="Unassembled WGS sequence"/>
</dbReference>
<accession>A0A3M7MGW1</accession>
<evidence type="ECO:0000313" key="4">
    <source>
        <dbReference type="Proteomes" id="UP000265663"/>
    </source>
</evidence>
<feature type="transmembrane region" description="Helical" evidence="2">
    <location>
        <begin position="1792"/>
        <end position="1813"/>
    </location>
</feature>
<keyword evidence="2" id="KW-0812">Transmembrane</keyword>